<dbReference type="InterPro" id="IPR000070">
    <property type="entry name" value="Pectinesterase_cat"/>
</dbReference>
<dbReference type="Gene3D" id="2.160.20.10">
    <property type="entry name" value="Single-stranded right-handed beta-helix, Pectin lyase-like"/>
    <property type="match status" value="1"/>
</dbReference>
<evidence type="ECO:0000256" key="2">
    <source>
        <dbReference type="ARBA" id="ARBA00008891"/>
    </source>
</evidence>
<keyword evidence="5" id="KW-0063">Aspartyl esterase</keyword>
<evidence type="ECO:0000313" key="8">
    <source>
        <dbReference type="Proteomes" id="UP000824890"/>
    </source>
</evidence>
<dbReference type="PANTHER" id="PTHR31321">
    <property type="entry name" value="ACYL-COA THIOESTER HYDROLASE YBHC-RELATED"/>
    <property type="match status" value="1"/>
</dbReference>
<feature type="domain" description="Pectinesterase catalytic" evidence="6">
    <location>
        <begin position="59"/>
        <end position="186"/>
    </location>
</feature>
<reference evidence="7 8" key="1">
    <citation type="submission" date="2021-05" db="EMBL/GenBank/DDBJ databases">
        <title>Genome Assembly of Synthetic Allotetraploid Brassica napus Reveals Homoeologous Exchanges between Subgenomes.</title>
        <authorList>
            <person name="Davis J.T."/>
        </authorList>
    </citation>
    <scope>NUCLEOTIDE SEQUENCE [LARGE SCALE GENOMIC DNA]</scope>
    <source>
        <strain evidence="8">cv. Da-Ae</strain>
        <tissue evidence="7">Seedling</tissue>
    </source>
</reference>
<dbReference type="Pfam" id="PF01095">
    <property type="entry name" value="Pectinesterase"/>
    <property type="match status" value="1"/>
</dbReference>
<evidence type="ECO:0000256" key="5">
    <source>
        <dbReference type="ARBA" id="ARBA00023085"/>
    </source>
</evidence>
<evidence type="ECO:0000256" key="1">
    <source>
        <dbReference type="ARBA" id="ARBA00005184"/>
    </source>
</evidence>
<keyword evidence="4" id="KW-0378">Hydrolase</keyword>
<organism evidence="7 8">
    <name type="scientific">Brassica napus</name>
    <name type="common">Rape</name>
    <dbReference type="NCBI Taxonomy" id="3708"/>
    <lineage>
        <taxon>Eukaryota</taxon>
        <taxon>Viridiplantae</taxon>
        <taxon>Streptophyta</taxon>
        <taxon>Embryophyta</taxon>
        <taxon>Tracheophyta</taxon>
        <taxon>Spermatophyta</taxon>
        <taxon>Magnoliopsida</taxon>
        <taxon>eudicotyledons</taxon>
        <taxon>Gunneridae</taxon>
        <taxon>Pentapetalae</taxon>
        <taxon>rosids</taxon>
        <taxon>malvids</taxon>
        <taxon>Brassicales</taxon>
        <taxon>Brassicaceae</taxon>
        <taxon>Brassiceae</taxon>
        <taxon>Brassica</taxon>
    </lineage>
</organism>
<evidence type="ECO:0000313" key="7">
    <source>
        <dbReference type="EMBL" id="KAH0882813.1"/>
    </source>
</evidence>
<accession>A0ABQ7ZRH1</accession>
<gene>
    <name evidence="7" type="ORF">HID58_058909</name>
</gene>
<protein>
    <recommendedName>
        <fullName evidence="3">pectinesterase</fullName>
        <ecNumber evidence="3">3.1.1.11</ecNumber>
    </recommendedName>
</protein>
<evidence type="ECO:0000259" key="6">
    <source>
        <dbReference type="Pfam" id="PF01095"/>
    </source>
</evidence>
<feature type="non-terminal residue" evidence="7">
    <location>
        <position position="1"/>
    </location>
</feature>
<keyword evidence="8" id="KW-1185">Reference proteome</keyword>
<dbReference type="EMBL" id="JAGKQM010000014">
    <property type="protein sequence ID" value="KAH0882813.1"/>
    <property type="molecule type" value="Genomic_DNA"/>
</dbReference>
<proteinExistence type="inferred from homology"/>
<dbReference type="PANTHER" id="PTHR31321:SF73">
    <property type="entry name" value="PECTINESTERASE 14-RELATED"/>
    <property type="match status" value="1"/>
</dbReference>
<sequence length="192" mass="22424">SNFLSWARQNDHNPPNCDHFSNSQPIDTFVKSSQECKKSLVLFLHQTKRKSSSLLTMKSRVIITTNEINVVMQGNELLKHFHIVEQHNNIFKSNIFKLRCCNLRFFQSIQHKFQGIEFMNNAPTLNPSENDEHELALRVVGDKIALYGCGFYGNQDTLLDQQGRRFYKECFIERFIDFIYANARSLVISVMR</sequence>
<dbReference type="InterPro" id="IPR012334">
    <property type="entry name" value="Pectin_lyas_fold"/>
</dbReference>
<comment type="caution">
    <text evidence="7">The sequence shown here is derived from an EMBL/GenBank/DDBJ whole genome shotgun (WGS) entry which is preliminary data.</text>
</comment>
<evidence type="ECO:0000256" key="3">
    <source>
        <dbReference type="ARBA" id="ARBA00013229"/>
    </source>
</evidence>
<dbReference type="EC" id="3.1.1.11" evidence="3"/>
<evidence type="ECO:0000256" key="4">
    <source>
        <dbReference type="ARBA" id="ARBA00022801"/>
    </source>
</evidence>
<name>A0ABQ7ZRH1_BRANA</name>
<dbReference type="Proteomes" id="UP000824890">
    <property type="component" value="Unassembled WGS sequence"/>
</dbReference>
<dbReference type="InterPro" id="IPR011050">
    <property type="entry name" value="Pectin_lyase_fold/virulence"/>
</dbReference>
<comment type="similarity">
    <text evidence="2">Belongs to the pectinesterase family.</text>
</comment>
<comment type="pathway">
    <text evidence="1">Glycan metabolism; pectin degradation; 2-dehydro-3-deoxy-D-gluconate from pectin: step 1/5.</text>
</comment>
<dbReference type="SUPFAM" id="SSF51126">
    <property type="entry name" value="Pectin lyase-like"/>
    <property type="match status" value="1"/>
</dbReference>